<dbReference type="RefSeq" id="WP_281805193.1">
    <property type="nucleotide sequence ID" value="NZ_BSEC01000001.1"/>
</dbReference>
<accession>A0A9W6GXY3</accession>
<evidence type="ECO:0000256" key="1">
    <source>
        <dbReference type="ARBA" id="ARBA00010282"/>
    </source>
</evidence>
<protein>
    <submittedName>
        <fullName evidence="3">Cysteine desulfurization protein SufE</fullName>
    </submittedName>
</protein>
<dbReference type="Gene3D" id="3.90.1010.10">
    <property type="match status" value="1"/>
</dbReference>
<dbReference type="Proteomes" id="UP001144323">
    <property type="component" value="Unassembled WGS sequence"/>
</dbReference>
<name>A0A9W6GXY3_9HYPH</name>
<feature type="domain" description="Fe-S metabolism associated" evidence="2">
    <location>
        <begin position="8"/>
        <end position="132"/>
    </location>
</feature>
<dbReference type="PANTHER" id="PTHR43597:SF5">
    <property type="entry name" value="SUFE-LIKE PROTEIN 2, CHLOROPLASTIC"/>
    <property type="match status" value="1"/>
</dbReference>
<gene>
    <name evidence="3" type="ORF">LMG27198_39010</name>
</gene>
<dbReference type="EMBL" id="BSEC01000001">
    <property type="protein sequence ID" value="GLI94909.1"/>
    <property type="molecule type" value="Genomic_DNA"/>
</dbReference>
<evidence type="ECO:0000259" key="2">
    <source>
        <dbReference type="Pfam" id="PF02657"/>
    </source>
</evidence>
<comment type="caution">
    <text evidence="3">The sequence shown here is derived from an EMBL/GenBank/DDBJ whole genome shotgun (WGS) entry which is preliminary data.</text>
</comment>
<organism evidence="3 4">
    <name type="scientific">Methylocystis echinoides</name>
    <dbReference type="NCBI Taxonomy" id="29468"/>
    <lineage>
        <taxon>Bacteria</taxon>
        <taxon>Pseudomonadati</taxon>
        <taxon>Pseudomonadota</taxon>
        <taxon>Alphaproteobacteria</taxon>
        <taxon>Hyphomicrobiales</taxon>
        <taxon>Methylocystaceae</taxon>
        <taxon>Methylocystis</taxon>
    </lineage>
</organism>
<sequence length="141" mass="15576">MHSDNIAEEFLRLEDWDDRYRYLIQLGLKLGPMPRDAYVDSNRVHGCSNNVWLQTIVSADADGSPRLSFRADSDAHIVRGHLAIVLDIYSDHTADEILASDPSLLFSALGLSKELGSNRANGLRARVTRIKNDATAAPSVT</sequence>
<proteinExistence type="inferred from homology"/>
<comment type="similarity">
    <text evidence="1">Belongs to the SufE family.</text>
</comment>
<dbReference type="AlphaFoldDB" id="A0A9W6GXY3"/>
<evidence type="ECO:0000313" key="4">
    <source>
        <dbReference type="Proteomes" id="UP001144323"/>
    </source>
</evidence>
<evidence type="ECO:0000313" key="3">
    <source>
        <dbReference type="EMBL" id="GLI94909.1"/>
    </source>
</evidence>
<dbReference type="InterPro" id="IPR003808">
    <property type="entry name" value="Fe-S_metab-assoc_dom"/>
</dbReference>
<keyword evidence="4" id="KW-1185">Reference proteome</keyword>
<reference evidence="3" key="1">
    <citation type="journal article" date="2023" name="Int. J. Syst. Evol. Microbiol.">
        <title>Methylocystis iwaonis sp. nov., a type II methane-oxidizing bacterium from surface soil of a rice paddy field in Japan, and emended description of the genus Methylocystis (ex Whittenbury et al. 1970) Bowman et al. 1993.</title>
        <authorList>
            <person name="Kaise H."/>
            <person name="Sawadogo J.B."/>
            <person name="Alam M.S."/>
            <person name="Ueno C."/>
            <person name="Dianou D."/>
            <person name="Shinjo R."/>
            <person name="Asakawa S."/>
        </authorList>
    </citation>
    <scope>NUCLEOTIDE SEQUENCE</scope>
    <source>
        <strain evidence="3">LMG27198</strain>
    </source>
</reference>
<dbReference type="SUPFAM" id="SSF82649">
    <property type="entry name" value="SufE/NifU"/>
    <property type="match status" value="1"/>
</dbReference>
<dbReference type="PANTHER" id="PTHR43597">
    <property type="entry name" value="SULFUR ACCEPTOR PROTEIN CSDE"/>
    <property type="match status" value="1"/>
</dbReference>
<dbReference type="Pfam" id="PF02657">
    <property type="entry name" value="SufE"/>
    <property type="match status" value="1"/>
</dbReference>